<evidence type="ECO:0000256" key="4">
    <source>
        <dbReference type="ARBA" id="ARBA00023125"/>
    </source>
</evidence>
<dbReference type="Gene3D" id="1.10.10.10">
    <property type="entry name" value="Winged helix-like DNA-binding domain superfamily/Winged helix DNA-binding domain"/>
    <property type="match status" value="2"/>
</dbReference>
<organism evidence="10 11">
    <name type="scientific">Holospora curviuscula</name>
    <dbReference type="NCBI Taxonomy" id="1082868"/>
    <lineage>
        <taxon>Bacteria</taxon>
        <taxon>Pseudomonadati</taxon>
        <taxon>Pseudomonadota</taxon>
        <taxon>Alphaproteobacteria</taxon>
        <taxon>Holosporales</taxon>
        <taxon>Holosporaceae</taxon>
        <taxon>Holospora</taxon>
    </lineage>
</organism>
<comment type="subcellular location">
    <subcellularLocation>
        <location evidence="6">Cytoplasm</location>
    </subcellularLocation>
</comment>
<evidence type="ECO:0000313" key="11">
    <source>
        <dbReference type="Proteomes" id="UP000239425"/>
    </source>
</evidence>
<keyword evidence="5 6" id="KW-0804">Transcription</keyword>
<dbReference type="InterPro" id="IPR007631">
    <property type="entry name" value="RNA_pol_sigma_70_non-ess"/>
</dbReference>
<keyword evidence="11" id="KW-1185">Reference proteome</keyword>
<dbReference type="EMBL" id="PHHC01000130">
    <property type="protein sequence ID" value="PPE03196.1"/>
    <property type="molecule type" value="Genomic_DNA"/>
</dbReference>
<evidence type="ECO:0000259" key="8">
    <source>
        <dbReference type="PROSITE" id="PS00715"/>
    </source>
</evidence>
<feature type="short sequence motif" description="Interaction with polymerase core subunit RpoC" evidence="6">
    <location>
        <begin position="543"/>
        <end position="546"/>
    </location>
</feature>
<dbReference type="InterPro" id="IPR028630">
    <property type="entry name" value="Sigma70_RpoD"/>
</dbReference>
<evidence type="ECO:0000256" key="7">
    <source>
        <dbReference type="SAM" id="MobiDB-lite"/>
    </source>
</evidence>
<dbReference type="SUPFAM" id="SSF88659">
    <property type="entry name" value="Sigma3 and sigma4 domains of RNA polymerase sigma factors"/>
    <property type="match status" value="2"/>
</dbReference>
<dbReference type="PROSITE" id="PS00716">
    <property type="entry name" value="SIGMA70_2"/>
    <property type="match status" value="1"/>
</dbReference>
<dbReference type="Pfam" id="PF00140">
    <property type="entry name" value="Sigma70_r1_2"/>
    <property type="match status" value="1"/>
</dbReference>
<comment type="caution">
    <text evidence="6">Lacks conserved residue(s) required for the propagation of feature annotation.</text>
</comment>
<dbReference type="InterPro" id="IPR000943">
    <property type="entry name" value="RNA_pol_sigma70"/>
</dbReference>
<dbReference type="Pfam" id="PF04545">
    <property type="entry name" value="Sigma70_r4"/>
    <property type="match status" value="1"/>
</dbReference>
<comment type="subunit">
    <text evidence="6">Interacts transiently with the RNA polymerase catalytic core.</text>
</comment>
<feature type="region of interest" description="Sigma-70 factor domain-3" evidence="6">
    <location>
        <begin position="598"/>
        <end position="674"/>
    </location>
</feature>
<dbReference type="Pfam" id="PF04542">
    <property type="entry name" value="Sigma70_r2"/>
    <property type="match status" value="1"/>
</dbReference>
<dbReference type="FunFam" id="1.10.601.10:FF:000001">
    <property type="entry name" value="RNA polymerase sigma factor SigA"/>
    <property type="match status" value="1"/>
</dbReference>
<dbReference type="InterPro" id="IPR009042">
    <property type="entry name" value="RNA_pol_sigma70_r1_2"/>
</dbReference>
<dbReference type="GO" id="GO:0003677">
    <property type="term" value="F:DNA binding"/>
    <property type="evidence" value="ECO:0007669"/>
    <property type="project" value="UniProtKB-UniRule"/>
</dbReference>
<dbReference type="InterPro" id="IPR012760">
    <property type="entry name" value="RNA_pol_sigma_RpoD_C"/>
</dbReference>
<dbReference type="NCBIfam" id="TIGR02937">
    <property type="entry name" value="sigma70-ECF"/>
    <property type="match status" value="1"/>
</dbReference>
<evidence type="ECO:0000256" key="1">
    <source>
        <dbReference type="ARBA" id="ARBA00022490"/>
    </source>
</evidence>
<dbReference type="InterPro" id="IPR013324">
    <property type="entry name" value="RNA_pol_sigma_r3/r4-like"/>
</dbReference>
<reference evidence="10 11" key="1">
    <citation type="submission" date="2017-11" db="EMBL/GenBank/DDBJ databases">
        <title>Comparative genomic analysis of Holospora spp., intranuclear symbionts of paramecia.</title>
        <authorList>
            <person name="Garushyants S.K."/>
            <person name="Beliavskaya A."/>
            <person name="Malko D.B."/>
            <person name="Logacheva M.D."/>
            <person name="Rautian M.S."/>
            <person name="Gelfand M.S."/>
        </authorList>
    </citation>
    <scope>NUCLEOTIDE SEQUENCE [LARGE SCALE GENOMIC DNA]</scope>
    <source>
        <strain evidence="11">02AZ16</strain>
    </source>
</reference>
<proteinExistence type="inferred from homology"/>
<keyword evidence="4 6" id="KW-0238">DNA-binding</keyword>
<dbReference type="GO" id="GO:0005737">
    <property type="term" value="C:cytoplasm"/>
    <property type="evidence" value="ECO:0007669"/>
    <property type="project" value="UniProtKB-SubCell"/>
</dbReference>
<dbReference type="RefSeq" id="WP_104207277.1">
    <property type="nucleotide sequence ID" value="NZ_PHHC01000130.1"/>
</dbReference>
<evidence type="ECO:0000256" key="6">
    <source>
        <dbReference type="HAMAP-Rule" id="MF_00963"/>
    </source>
</evidence>
<dbReference type="OrthoDB" id="9809557at2"/>
<dbReference type="NCBIfam" id="NF004208">
    <property type="entry name" value="PRK05658.1"/>
    <property type="match status" value="1"/>
</dbReference>
<evidence type="ECO:0000256" key="5">
    <source>
        <dbReference type="ARBA" id="ARBA00023163"/>
    </source>
</evidence>
<dbReference type="InterPro" id="IPR007624">
    <property type="entry name" value="RNA_pol_sigma70_r3"/>
</dbReference>
<dbReference type="SUPFAM" id="SSF88946">
    <property type="entry name" value="Sigma2 domain of RNA polymerase sigma factors"/>
    <property type="match status" value="1"/>
</dbReference>
<dbReference type="InterPro" id="IPR007630">
    <property type="entry name" value="RNA_pol_sigma70_r4"/>
</dbReference>
<dbReference type="AlphaFoldDB" id="A0A2S5R784"/>
<dbReference type="Proteomes" id="UP000239425">
    <property type="component" value="Unassembled WGS sequence"/>
</dbReference>
<feature type="domain" description="RNA polymerase sigma-70" evidence="8">
    <location>
        <begin position="543"/>
        <end position="556"/>
    </location>
</feature>
<dbReference type="Pfam" id="PF04539">
    <property type="entry name" value="Sigma70_r3"/>
    <property type="match status" value="1"/>
</dbReference>
<dbReference type="InterPro" id="IPR050239">
    <property type="entry name" value="Sigma-70_RNA_pol_init_factors"/>
</dbReference>
<dbReference type="PRINTS" id="PR00046">
    <property type="entry name" value="SIGMA70FCT"/>
</dbReference>
<feature type="region of interest" description="Disordered" evidence="7">
    <location>
        <begin position="319"/>
        <end position="343"/>
    </location>
</feature>
<keyword evidence="2 6" id="KW-0805">Transcription regulation</keyword>
<dbReference type="PROSITE" id="PS00715">
    <property type="entry name" value="SIGMA70_1"/>
    <property type="match status" value="1"/>
</dbReference>
<feature type="region of interest" description="Sigma-70 factor domain-2" evidence="6">
    <location>
        <begin position="519"/>
        <end position="589"/>
    </location>
</feature>
<feature type="compositionally biased region" description="Acidic residues" evidence="7">
    <location>
        <begin position="325"/>
        <end position="343"/>
    </location>
</feature>
<keyword evidence="3 6" id="KW-0731">Sigma factor</keyword>
<dbReference type="Gene3D" id="1.20.120.1810">
    <property type="match status" value="1"/>
</dbReference>
<feature type="domain" description="RNA polymerase sigma-70" evidence="9">
    <location>
        <begin position="713"/>
        <end position="739"/>
    </location>
</feature>
<dbReference type="CDD" id="cd06171">
    <property type="entry name" value="Sigma70_r4"/>
    <property type="match status" value="1"/>
</dbReference>
<dbReference type="InterPro" id="IPR014284">
    <property type="entry name" value="RNA_pol_sigma-70_dom"/>
</dbReference>
<dbReference type="GO" id="GO:0016987">
    <property type="term" value="F:sigma factor activity"/>
    <property type="evidence" value="ECO:0007669"/>
    <property type="project" value="UniProtKB-UniRule"/>
</dbReference>
<dbReference type="NCBIfam" id="TIGR02393">
    <property type="entry name" value="RpoD_Cterm"/>
    <property type="match status" value="1"/>
</dbReference>
<dbReference type="InterPro" id="IPR036388">
    <property type="entry name" value="WH-like_DNA-bd_sf"/>
</dbReference>
<keyword evidence="1 6" id="KW-0963">Cytoplasm</keyword>
<dbReference type="PANTHER" id="PTHR30603">
    <property type="entry name" value="RNA POLYMERASE SIGMA FACTOR RPO"/>
    <property type="match status" value="1"/>
</dbReference>
<accession>A0A2S5R784</accession>
<protein>
    <recommendedName>
        <fullName evidence="6">RNA polymerase sigma factor RpoD</fullName>
    </recommendedName>
    <alternativeName>
        <fullName evidence="6">Sigma-70</fullName>
    </alternativeName>
</protein>
<evidence type="ECO:0000256" key="3">
    <source>
        <dbReference type="ARBA" id="ARBA00023082"/>
    </source>
</evidence>
<evidence type="ECO:0000313" key="10">
    <source>
        <dbReference type="EMBL" id="PPE03196.1"/>
    </source>
</evidence>
<dbReference type="HAMAP" id="MF_00963">
    <property type="entry name" value="Sigma70_RpoD_SigA"/>
    <property type="match status" value="1"/>
</dbReference>
<gene>
    <name evidence="6" type="primary">rpoD</name>
    <name evidence="10" type="ORF">HCUR_01360</name>
</gene>
<dbReference type="GO" id="GO:0006352">
    <property type="term" value="P:DNA-templated transcription initiation"/>
    <property type="evidence" value="ECO:0007669"/>
    <property type="project" value="UniProtKB-UniRule"/>
</dbReference>
<name>A0A2S5R784_9PROT</name>
<evidence type="ECO:0000259" key="9">
    <source>
        <dbReference type="PROSITE" id="PS00716"/>
    </source>
</evidence>
<evidence type="ECO:0000256" key="2">
    <source>
        <dbReference type="ARBA" id="ARBA00023015"/>
    </source>
</evidence>
<feature type="DNA-binding region" description="H-T-H motif" evidence="6">
    <location>
        <begin position="714"/>
        <end position="733"/>
    </location>
</feature>
<dbReference type="Pfam" id="PF04546">
    <property type="entry name" value="Sigma70_ner"/>
    <property type="match status" value="1"/>
</dbReference>
<dbReference type="PANTHER" id="PTHR30603:SF60">
    <property type="entry name" value="RNA POLYMERASE SIGMA FACTOR RPOD"/>
    <property type="match status" value="1"/>
</dbReference>
<comment type="function">
    <text evidence="6">Sigma factors are initiation factors that promote the attachment of RNA polymerase to specific initiation sites and are then released. This sigma factor is the primary sigma factor during exponential growth.</text>
</comment>
<dbReference type="InterPro" id="IPR007627">
    <property type="entry name" value="RNA_pol_sigma70_r2"/>
</dbReference>
<dbReference type="InterPro" id="IPR013325">
    <property type="entry name" value="RNA_pol_sigma_r2"/>
</dbReference>
<comment type="similarity">
    <text evidence="6">Belongs to the sigma-70 factor family. RpoD/SigA subfamily.</text>
</comment>
<comment type="caution">
    <text evidence="10">The sequence shown here is derived from an EMBL/GenBank/DDBJ whole genome shotgun (WGS) entry which is preliminary data.</text>
</comment>
<sequence length="755" mass="86369">MPYSEEKKSLVESDLTFEEVGLGSESLEDPVFKQVLDMHDPEINALVLDHETDHDLFPPNTLDTDLWDQLRELDEEEEREGENSLCYIFQALLIKSKEQGFLSQKYLNKLFTVQDLTIQAKELTLQMLKDMGVIISLEDALNPEQLELGTLEESKEEEIEISSVDDPVRLYLKEIGSVPLLSRTGEVAIAQRIEAGRNMVISGLCSSPILFETLNQWIEGLEEGTLTLRYLVDLESNVDEALKEVLVTELDIEKEKQEVPILDHIVGEDSLLEAEPLLNLNNKKDHFLNKTIDLETMPHKKFSQENTNKDKEDVLAEQEEKLENDTLTEPEEKLEDDTLTEAEEKLDDDTLPEKDDLWINESHLLETTLSKFRALRDKIQAGVENEKSLKEVIEIFSGLRLQSGRIKDLIALILDLQKALLKCDSKILKLCEGCGVPVKDFLASYIVETPRQWWHDIQEKVPSEKWNNVVENVKEGIEKALSDIDSITERADVPLARLRQIIKTVQTGEHDAEQAKKEMIEANLRLVISIAKRYTNRGLQFLDLIQEGNIGLMKAVDKFEYRRGYKFSTYATWWIRQAITRSVADQARTIRIPVHMIETINKILKISRAFVHETGREPTSEDLAERMGYSLAKIQKILKISKEPISLETPVGDEEDSHIGDFLKDETAISPINAAVMSDLRDALSEALSLLTAREERVLRLRFGIGGDRDERTLEDVGKSFDVTRERIRQIEAKALRKLRHPSRSKSLIYFLDED</sequence>
<dbReference type="Gene3D" id="1.10.601.10">
    <property type="entry name" value="RNA Polymerase Primary Sigma Factor"/>
    <property type="match status" value="1"/>
</dbReference>